<dbReference type="PANTHER" id="PTHR23271:SF1">
    <property type="entry name" value="U3 SMALL NUCLEOLAR RNA-ASSOCIATED PROTEIN 6 HOMOLOG"/>
    <property type="match status" value="1"/>
</dbReference>
<keyword evidence="3" id="KW-0698">rRNA processing</keyword>
<accession>D8PZU9</accession>
<keyword evidence="4" id="KW-0677">Repeat</keyword>
<dbReference type="GeneID" id="9585457"/>
<dbReference type="AlphaFoldDB" id="D8PZU9"/>
<dbReference type="Pfam" id="PF08640">
    <property type="entry name" value="U3_assoc_6"/>
    <property type="match status" value="1"/>
</dbReference>
<dbReference type="Gene3D" id="1.25.40.10">
    <property type="entry name" value="Tetratricopeptide repeat domain"/>
    <property type="match status" value="1"/>
</dbReference>
<name>D8PZU9_SCHCM</name>
<dbReference type="InParanoid" id="D8PZU9"/>
<gene>
    <name evidence="7" type="ORF">SCHCODRAFT_106858</name>
</gene>
<dbReference type="GO" id="GO:0030515">
    <property type="term" value="F:snoRNA binding"/>
    <property type="evidence" value="ECO:0007669"/>
    <property type="project" value="InterPro"/>
</dbReference>
<evidence type="ECO:0000256" key="4">
    <source>
        <dbReference type="ARBA" id="ARBA00022737"/>
    </source>
</evidence>
<evidence type="ECO:0000256" key="1">
    <source>
        <dbReference type="ARBA" id="ARBA00004604"/>
    </source>
</evidence>
<dbReference type="RefSeq" id="XP_003034410.1">
    <property type="nucleotide sequence ID" value="XM_003034364.1"/>
</dbReference>
<dbReference type="InterPro" id="IPR055347">
    <property type="entry name" value="UTP6_N"/>
</dbReference>
<dbReference type="GO" id="GO:0034388">
    <property type="term" value="C:Pwp2p-containing subcomplex of 90S preribosome"/>
    <property type="evidence" value="ECO:0007669"/>
    <property type="project" value="TreeGrafter"/>
</dbReference>
<dbReference type="PANTHER" id="PTHR23271">
    <property type="entry name" value="HEPATOCELLULAR CARCINOMA-ASSOCIATED ANTIGEN 66"/>
    <property type="match status" value="1"/>
</dbReference>
<evidence type="ECO:0000256" key="3">
    <source>
        <dbReference type="ARBA" id="ARBA00022552"/>
    </source>
</evidence>
<dbReference type="OMA" id="AGKICAR"/>
<dbReference type="HOGENOM" id="CLU_026025_1_0_1"/>
<dbReference type="EMBL" id="GL377304">
    <property type="protein sequence ID" value="EFI99507.1"/>
    <property type="molecule type" value="Genomic_DNA"/>
</dbReference>
<dbReference type="InterPro" id="IPR011990">
    <property type="entry name" value="TPR-like_helical_dom_sf"/>
</dbReference>
<dbReference type="InterPro" id="IPR013949">
    <property type="entry name" value="Utp6"/>
</dbReference>
<dbReference type="InterPro" id="IPR003107">
    <property type="entry name" value="HAT"/>
</dbReference>
<reference evidence="7 8" key="1">
    <citation type="journal article" date="2010" name="Nat. Biotechnol.">
        <title>Genome sequence of the model mushroom Schizophyllum commune.</title>
        <authorList>
            <person name="Ohm R.A."/>
            <person name="de Jong J.F."/>
            <person name="Lugones L.G."/>
            <person name="Aerts A."/>
            <person name="Kothe E."/>
            <person name="Stajich J.E."/>
            <person name="de Vries R.P."/>
            <person name="Record E."/>
            <person name="Levasseur A."/>
            <person name="Baker S.E."/>
            <person name="Bartholomew K.A."/>
            <person name="Coutinho P.M."/>
            <person name="Erdmann S."/>
            <person name="Fowler T.J."/>
            <person name="Gathman A.C."/>
            <person name="Lombard V."/>
            <person name="Henrissat B."/>
            <person name="Knabe N."/>
            <person name="Kuees U."/>
            <person name="Lilly W.W."/>
            <person name="Lindquist E."/>
            <person name="Lucas S."/>
            <person name="Magnuson J.K."/>
            <person name="Piumi F."/>
            <person name="Raudaskoski M."/>
            <person name="Salamov A."/>
            <person name="Schmutz J."/>
            <person name="Schwarze F.W.M.R."/>
            <person name="vanKuyk P.A."/>
            <person name="Horton J.S."/>
            <person name="Grigoriev I.V."/>
            <person name="Woesten H.A.B."/>
        </authorList>
    </citation>
    <scope>NUCLEOTIDE SEQUENCE [LARGE SCALE GENOMIC DNA]</scope>
    <source>
        <strain evidence="8">H4-8 / FGSC 9210</strain>
    </source>
</reference>
<organism evidence="8">
    <name type="scientific">Schizophyllum commune (strain H4-8 / FGSC 9210)</name>
    <name type="common">Split gill fungus</name>
    <dbReference type="NCBI Taxonomy" id="578458"/>
    <lineage>
        <taxon>Eukaryota</taxon>
        <taxon>Fungi</taxon>
        <taxon>Dikarya</taxon>
        <taxon>Basidiomycota</taxon>
        <taxon>Agaricomycotina</taxon>
        <taxon>Agaricomycetes</taxon>
        <taxon>Agaricomycetidae</taxon>
        <taxon>Agaricales</taxon>
        <taxon>Schizophyllaceae</taxon>
        <taxon>Schizophyllum</taxon>
    </lineage>
</organism>
<feature type="non-terminal residue" evidence="7">
    <location>
        <position position="390"/>
    </location>
</feature>
<protein>
    <recommendedName>
        <fullName evidence="6">U3 small nucleolar RNA-associated protein 6 N-terminal domain-containing protein</fullName>
    </recommendedName>
</protein>
<dbReference type="SUPFAM" id="SSF48452">
    <property type="entry name" value="TPR-like"/>
    <property type="match status" value="1"/>
</dbReference>
<comment type="subcellular location">
    <subcellularLocation>
        <location evidence="1">Nucleus</location>
        <location evidence="1">Nucleolus</location>
    </subcellularLocation>
</comment>
<sequence>MERVHFQREQMLDELKDLTEKGIFTKEEVHKILQTRTEYESMLIRRNARKADFLRYVRYEMGVEALRVKRVKALELEGPHTVSDHSITQRQYAIFERAVKKWKDDLGLWIEYINVLRRNGARTKVAGVCARALAMHPTSSTLYILCAKHELESNHSIDSARKMLQRGLRMCAEGGKTPLHSRAAKEEVELWKEYVRLELGFVESMRRRWEVLGIDLHEEGGEGKGKGKSDAQFEQREAQREIVLRGAIVREVISQATSSVPHSDLYTALHDVISSYPITPIPNKNGETKDDPLKPTLLDHLFSCAATSDDSVAFIASSIVRPNLKGVELVDKLHEAWSRAYWSGKHDEARRRQWAKWVEGWMQEREQEEVELEDTLRRWLQATAQCRIVA</sequence>
<dbReference type="SMART" id="SM00386">
    <property type="entry name" value="HAT"/>
    <property type="match status" value="3"/>
</dbReference>
<evidence type="ECO:0000256" key="5">
    <source>
        <dbReference type="ARBA" id="ARBA00023242"/>
    </source>
</evidence>
<dbReference type="STRING" id="578458.D8PZU9"/>
<dbReference type="GO" id="GO:0032040">
    <property type="term" value="C:small-subunit processome"/>
    <property type="evidence" value="ECO:0007669"/>
    <property type="project" value="TreeGrafter"/>
</dbReference>
<keyword evidence="5" id="KW-0539">Nucleus</keyword>
<keyword evidence="8" id="KW-1185">Reference proteome</keyword>
<dbReference type="Proteomes" id="UP000007431">
    <property type="component" value="Unassembled WGS sequence"/>
</dbReference>
<dbReference type="VEuPathDB" id="FungiDB:SCHCODRAFT_02615107"/>
<evidence type="ECO:0000313" key="7">
    <source>
        <dbReference type="EMBL" id="EFI99507.1"/>
    </source>
</evidence>
<dbReference type="eggNOG" id="KOG2396">
    <property type="taxonomic scope" value="Eukaryota"/>
</dbReference>
<dbReference type="GO" id="GO:0000462">
    <property type="term" value="P:maturation of SSU-rRNA from tricistronic rRNA transcript (SSU-rRNA, 5.8S rRNA, LSU-rRNA)"/>
    <property type="evidence" value="ECO:0007669"/>
    <property type="project" value="InterPro"/>
</dbReference>
<proteinExistence type="inferred from homology"/>
<dbReference type="KEGG" id="scm:SCHCO_02615107"/>
<feature type="domain" description="U3 small nucleolar RNA-associated protein 6 N-terminal" evidence="6">
    <location>
        <begin position="9"/>
        <end position="90"/>
    </location>
</feature>
<evidence type="ECO:0000256" key="2">
    <source>
        <dbReference type="ARBA" id="ARBA00010734"/>
    </source>
</evidence>
<dbReference type="OrthoDB" id="28112at2759"/>
<evidence type="ECO:0000259" key="6">
    <source>
        <dbReference type="Pfam" id="PF08640"/>
    </source>
</evidence>
<comment type="similarity">
    <text evidence="2">Belongs to the UTP6 family.</text>
</comment>
<evidence type="ECO:0000313" key="8">
    <source>
        <dbReference type="Proteomes" id="UP000007431"/>
    </source>
</evidence>